<protein>
    <submittedName>
        <fullName evidence="6">Dipeptidyl-peptidase 5</fullName>
        <ecNumber evidence="6">3.4.14.-</ecNumber>
    </submittedName>
</protein>
<evidence type="ECO:0000259" key="5">
    <source>
        <dbReference type="Pfam" id="PF00326"/>
    </source>
</evidence>
<dbReference type="Gene3D" id="2.120.10.60">
    <property type="entry name" value="Tricorn protease N-terminal domain"/>
    <property type="match status" value="1"/>
</dbReference>
<dbReference type="GO" id="GO:0006508">
    <property type="term" value="P:proteolysis"/>
    <property type="evidence" value="ECO:0007669"/>
    <property type="project" value="UniProtKB-KW"/>
</dbReference>
<evidence type="ECO:0000256" key="1">
    <source>
        <dbReference type="ARBA" id="ARBA00010040"/>
    </source>
</evidence>
<dbReference type="Proteomes" id="UP000236173">
    <property type="component" value="Unassembled WGS sequence"/>
</dbReference>
<evidence type="ECO:0000313" key="7">
    <source>
        <dbReference type="Proteomes" id="UP000236173"/>
    </source>
</evidence>
<feature type="domain" description="Peptidase S9 prolyl oligopeptidase catalytic" evidence="5">
    <location>
        <begin position="463"/>
        <end position="672"/>
    </location>
</feature>
<name>A0A2H5XDY5_9BACT</name>
<gene>
    <name evidence="6" type="primary">dpp5_4</name>
    <name evidence="6" type="ORF">HRbin17_01925</name>
</gene>
<evidence type="ECO:0000256" key="2">
    <source>
        <dbReference type="ARBA" id="ARBA00022670"/>
    </source>
</evidence>
<dbReference type="Pfam" id="PF07676">
    <property type="entry name" value="PD40"/>
    <property type="match status" value="4"/>
</dbReference>
<keyword evidence="4" id="KW-0720">Serine protease</keyword>
<organism evidence="6 7">
    <name type="scientific">Candidatus Fervidibacter japonicus</name>
    <dbReference type="NCBI Taxonomy" id="2035412"/>
    <lineage>
        <taxon>Bacteria</taxon>
        <taxon>Candidatus Fervidibacterota</taxon>
        <taxon>Candidatus Fervidibacter</taxon>
    </lineage>
</organism>
<dbReference type="PANTHER" id="PTHR42776:SF27">
    <property type="entry name" value="DIPEPTIDYL PEPTIDASE FAMILY MEMBER 6"/>
    <property type="match status" value="1"/>
</dbReference>
<keyword evidence="3 6" id="KW-0378">Hydrolase</keyword>
<dbReference type="InterPro" id="IPR001375">
    <property type="entry name" value="Peptidase_S9_cat"/>
</dbReference>
<dbReference type="AlphaFoldDB" id="A0A2H5XDY5"/>
<dbReference type="InterPro" id="IPR011042">
    <property type="entry name" value="6-blade_b-propeller_TolB-like"/>
</dbReference>
<comment type="similarity">
    <text evidence="1">Belongs to the peptidase S9C family.</text>
</comment>
<dbReference type="PANTHER" id="PTHR42776">
    <property type="entry name" value="SERINE PEPTIDASE S9 FAMILY MEMBER"/>
    <property type="match status" value="1"/>
</dbReference>
<evidence type="ECO:0000256" key="3">
    <source>
        <dbReference type="ARBA" id="ARBA00022801"/>
    </source>
</evidence>
<comment type="caution">
    <text evidence="6">The sequence shown here is derived from an EMBL/GenBank/DDBJ whole genome shotgun (WGS) entry which is preliminary data.</text>
</comment>
<dbReference type="FunFam" id="3.40.50.1820:FF:000028">
    <property type="entry name" value="S9 family peptidase"/>
    <property type="match status" value="1"/>
</dbReference>
<keyword evidence="2" id="KW-0645">Protease</keyword>
<dbReference type="SUPFAM" id="SSF82171">
    <property type="entry name" value="DPP6 N-terminal domain-like"/>
    <property type="match status" value="1"/>
</dbReference>
<dbReference type="Gene3D" id="3.40.50.1820">
    <property type="entry name" value="alpha/beta hydrolase"/>
    <property type="match status" value="1"/>
</dbReference>
<evidence type="ECO:0000256" key="4">
    <source>
        <dbReference type="ARBA" id="ARBA00022825"/>
    </source>
</evidence>
<proteinExistence type="inferred from homology"/>
<reference evidence="7" key="1">
    <citation type="submission" date="2017-09" db="EMBL/GenBank/DDBJ databases">
        <title>Metaegenomics of thermophilic ammonia-oxidizing enrichment culture.</title>
        <authorList>
            <person name="Kato S."/>
            <person name="Suzuki K."/>
        </authorList>
    </citation>
    <scope>NUCLEOTIDE SEQUENCE [LARGE SCALE GENOMIC DNA]</scope>
</reference>
<dbReference type="GO" id="GO:0004252">
    <property type="term" value="F:serine-type endopeptidase activity"/>
    <property type="evidence" value="ECO:0007669"/>
    <property type="project" value="TreeGrafter"/>
</dbReference>
<evidence type="ECO:0000313" key="6">
    <source>
        <dbReference type="EMBL" id="GBC99401.1"/>
    </source>
</evidence>
<dbReference type="Gene3D" id="2.120.10.30">
    <property type="entry name" value="TolB, C-terminal domain"/>
    <property type="match status" value="2"/>
</dbReference>
<dbReference type="EC" id="3.4.14.-" evidence="6"/>
<dbReference type="EMBL" id="BEHT01000026">
    <property type="protein sequence ID" value="GBC99401.1"/>
    <property type="molecule type" value="Genomic_DNA"/>
</dbReference>
<sequence>MAKRKVIAEDLLAIKLVGDPQVSPDGTKCVFTVKTVDGEKNRYLSHLWLADLLTGEVRQFTFGEVSDAAPRWSPDGNKIAFVRTDMREKRSQIWLIRTDGGEAWQLTKLDEGSIGEPVWSPDGSKIAFTFRPTHPDWTQEARKKRQETGKSNPPRVITRLFYRLDGVGFLDMRQHIWVCDAQTGEARQITDGDYDDHSPVWSPDGNKIAFAANRSDDPEEKPYEVDIWLVASEGGELTKVPTPTGYKGNLAWSPDGEWIAYIGHESKDDPWVPRNDKVWVVNPHSHEVRCLTATLDRDVGNATLSDMREAFTGGGRPIWSAGSDRVFFTVSDRGNCHLYTADMHGNWQPLTDGAMDIYAFSADRTASLFVLALSKPTMPGELFTLQIQTASVAVATKLRQLTRLNGEWLDKVQLSEPEEVWFDSFDGTKIQGWLLKPPDFDATHKYPLLLYIHGGPHAQYGNTFFHEFQWHAARGYIVFYTNPRGSMGYDESFAAIIRGNWGDVDFKDIMAAADFATSLPYVDETRMAVAGGSYGGYMTNWIVAHTDRFKCAITDRSVVDLVSMAGTSDYPFKPDGYWQGNFWDRPEKLWEQSPLRYAANVKTPLLIIHSEGDLRCPIGQAEELFAALKRLKKEVVFVRYPQETSHGLSRSGPPDLRIDRLNRIGEWLDKWCK</sequence>
<accession>A0A2H5XDY5</accession>
<dbReference type="InterPro" id="IPR029058">
    <property type="entry name" value="AB_hydrolase_fold"/>
</dbReference>
<dbReference type="Pfam" id="PF00326">
    <property type="entry name" value="Peptidase_S9"/>
    <property type="match status" value="1"/>
</dbReference>
<dbReference type="InterPro" id="IPR011659">
    <property type="entry name" value="WD40"/>
</dbReference>
<dbReference type="SUPFAM" id="SSF53474">
    <property type="entry name" value="alpha/beta-Hydrolases"/>
    <property type="match status" value="1"/>
</dbReference>